<dbReference type="InterPro" id="IPR017871">
    <property type="entry name" value="ABC_transporter-like_CS"/>
</dbReference>
<dbReference type="SUPFAM" id="SSF53850">
    <property type="entry name" value="Periplasmic binding protein-like II"/>
    <property type="match status" value="1"/>
</dbReference>
<dbReference type="CDD" id="cd03262">
    <property type="entry name" value="ABC_HisP_GlnQ"/>
    <property type="match status" value="1"/>
</dbReference>
<evidence type="ECO:0000256" key="6">
    <source>
        <dbReference type="ARBA" id="ARBA00022840"/>
    </source>
</evidence>
<dbReference type="PROSITE" id="PS01039">
    <property type="entry name" value="SBP_BACTERIAL_3"/>
    <property type="match status" value="1"/>
</dbReference>
<dbReference type="Gene3D" id="3.40.50.300">
    <property type="entry name" value="P-loop containing nucleotide triphosphate hydrolases"/>
    <property type="match status" value="1"/>
</dbReference>
<dbReference type="InterPro" id="IPR001638">
    <property type="entry name" value="Solute-binding_3/MltF_N"/>
</dbReference>
<feature type="domain" description="ABC transporter" evidence="9">
    <location>
        <begin position="114"/>
        <end position="356"/>
    </location>
</feature>
<protein>
    <submittedName>
        <fullName evidence="10">Amino acid ABC transporter, ATP-binding protein</fullName>
    </submittedName>
</protein>
<evidence type="ECO:0000256" key="5">
    <source>
        <dbReference type="ARBA" id="ARBA00022741"/>
    </source>
</evidence>
<comment type="similarity">
    <text evidence="2 7">Belongs to the bacterial solute-binding protein 3 family.</text>
</comment>
<evidence type="ECO:0000259" key="9">
    <source>
        <dbReference type="PROSITE" id="PS50893"/>
    </source>
</evidence>
<evidence type="ECO:0000256" key="7">
    <source>
        <dbReference type="RuleBase" id="RU003744"/>
    </source>
</evidence>
<sequence>MKKILSLMFAALIFIGCSSANSDKNDAPVLRIGTEGTYSPFTYHDNSGKLVGYDVEVIEEAAKRAGFKPEFYETNWDAIFSGLNSNRFDMIANQISDNNPKRAELYTLSNPYIVTSAAIAVRANNDTIKSLKDISFHVDTGDILAIIGPSGSGKTTLLRCLNYLEMPNNGTLSFCDGSLNLDFSEHIDKKDILKLRRKMGMVFQSYNLFPHKTALENVTEGLIVVQKIHRDEAEHIALEIIKKVGLSDKINLYPSSLSGGQQQRVAIARAVALNPDILLLDEPTSALDKELVGEVLNTLKLLAKEKQTMVLVTHELNFAKDVANKIMFLEGGEIITIENPKEFFENQKNPRILRFLGNLSAN</sequence>
<dbReference type="InterPro" id="IPR003439">
    <property type="entry name" value="ABC_transporter-like_ATP-bd"/>
</dbReference>
<dbReference type="PANTHER" id="PTHR43166:SF35">
    <property type="entry name" value="L-CYSTINE IMPORT ATP-BINDING PROTEIN TCYN"/>
    <property type="match status" value="1"/>
</dbReference>
<dbReference type="GO" id="GO:0016887">
    <property type="term" value="F:ATP hydrolysis activity"/>
    <property type="evidence" value="ECO:0007669"/>
    <property type="project" value="InterPro"/>
</dbReference>
<dbReference type="PROSITE" id="PS00211">
    <property type="entry name" value="ABC_TRANSPORTER_1"/>
    <property type="match status" value="1"/>
</dbReference>
<dbReference type="GO" id="GO:0005524">
    <property type="term" value="F:ATP binding"/>
    <property type="evidence" value="ECO:0007669"/>
    <property type="project" value="UniProtKB-KW"/>
</dbReference>
<name>A0AAE6IYK2_CAMFE</name>
<dbReference type="SMART" id="SM00382">
    <property type="entry name" value="AAA"/>
    <property type="match status" value="1"/>
</dbReference>
<keyword evidence="6 10" id="KW-0067">ATP-binding</keyword>
<evidence type="ECO:0000313" key="10">
    <source>
        <dbReference type="EMBL" id="QEL44738.1"/>
    </source>
</evidence>
<dbReference type="InterPro" id="IPR027417">
    <property type="entry name" value="P-loop_NTPase"/>
</dbReference>
<dbReference type="EMBL" id="CP043435">
    <property type="protein sequence ID" value="QEL44738.1"/>
    <property type="molecule type" value="Genomic_DNA"/>
</dbReference>
<dbReference type="PANTHER" id="PTHR43166">
    <property type="entry name" value="AMINO ACID IMPORT ATP-BINDING PROTEIN"/>
    <property type="match status" value="1"/>
</dbReference>
<gene>
    <name evidence="10" type="ORF">CFVT_0783</name>
</gene>
<evidence type="ECO:0000256" key="1">
    <source>
        <dbReference type="ARBA" id="ARBA00004202"/>
    </source>
</evidence>
<dbReference type="SUPFAM" id="SSF52540">
    <property type="entry name" value="P-loop containing nucleoside triphosphate hydrolases"/>
    <property type="match status" value="1"/>
</dbReference>
<organism evidence="10 11">
    <name type="scientific">Campylobacter fetus subsp. venerealis NCTC 10354</name>
    <dbReference type="NCBI Taxonomy" id="983328"/>
    <lineage>
        <taxon>Bacteria</taxon>
        <taxon>Pseudomonadati</taxon>
        <taxon>Campylobacterota</taxon>
        <taxon>Epsilonproteobacteria</taxon>
        <taxon>Campylobacterales</taxon>
        <taxon>Campylobacteraceae</taxon>
        <taxon>Campylobacter</taxon>
        <taxon>Campylobacter fetus subsp. venerealis bv. venerealis</taxon>
    </lineage>
</organism>
<dbReference type="GO" id="GO:0005886">
    <property type="term" value="C:plasma membrane"/>
    <property type="evidence" value="ECO:0007669"/>
    <property type="project" value="UniProtKB-SubCell"/>
</dbReference>
<reference evidence="10 11" key="1">
    <citation type="submission" date="2019-08" db="EMBL/GenBank/DDBJ databases">
        <title>Complete genomes of the Campylobacter fetus subsp. venerealis, Campylobacter lari subsp. concheus, Campylobacter sputorum bv. sputorum and Campylobacter volucris type strains.</title>
        <authorList>
            <person name="Miller W.G."/>
            <person name="Yee E."/>
        </authorList>
    </citation>
    <scope>NUCLEOTIDE SEQUENCE [LARGE SCALE GENOMIC DNA]</scope>
    <source>
        <strain evidence="10 11">NCTC 10354</strain>
    </source>
</reference>
<dbReference type="RefSeq" id="WP_080723867.1">
    <property type="nucleotide sequence ID" value="NZ_CP043435.1"/>
</dbReference>
<proteinExistence type="inferred from homology"/>
<keyword evidence="3" id="KW-0813">Transport</keyword>
<dbReference type="Gene3D" id="3.40.190.10">
    <property type="entry name" value="Periplasmic binding protein-like II"/>
    <property type="match status" value="2"/>
</dbReference>
<dbReference type="InterPro" id="IPR003593">
    <property type="entry name" value="AAA+_ATPase"/>
</dbReference>
<keyword evidence="5" id="KW-0547">Nucleotide-binding</keyword>
<dbReference type="InterPro" id="IPR018313">
    <property type="entry name" value="SBP_3_CS"/>
</dbReference>
<dbReference type="PROSITE" id="PS50893">
    <property type="entry name" value="ABC_TRANSPORTER_2"/>
    <property type="match status" value="1"/>
</dbReference>
<dbReference type="PROSITE" id="PS51257">
    <property type="entry name" value="PROKAR_LIPOPROTEIN"/>
    <property type="match status" value="1"/>
</dbReference>
<feature type="signal peptide" evidence="8">
    <location>
        <begin position="1"/>
        <end position="20"/>
    </location>
</feature>
<evidence type="ECO:0000313" key="11">
    <source>
        <dbReference type="Proteomes" id="UP000322035"/>
    </source>
</evidence>
<evidence type="ECO:0000256" key="2">
    <source>
        <dbReference type="ARBA" id="ARBA00010333"/>
    </source>
</evidence>
<dbReference type="InterPro" id="IPR050086">
    <property type="entry name" value="MetN_ABC_transporter-like"/>
</dbReference>
<comment type="subcellular location">
    <subcellularLocation>
        <location evidence="1">Cell membrane</location>
        <topology evidence="1">Peripheral membrane protein</topology>
    </subcellularLocation>
</comment>
<dbReference type="Proteomes" id="UP000322035">
    <property type="component" value="Chromosome"/>
</dbReference>
<evidence type="ECO:0000256" key="8">
    <source>
        <dbReference type="SAM" id="SignalP"/>
    </source>
</evidence>
<dbReference type="Pfam" id="PF00005">
    <property type="entry name" value="ABC_tran"/>
    <property type="match status" value="1"/>
</dbReference>
<feature type="chain" id="PRO_5042295693" evidence="8">
    <location>
        <begin position="21"/>
        <end position="362"/>
    </location>
</feature>
<evidence type="ECO:0000256" key="4">
    <source>
        <dbReference type="ARBA" id="ARBA00022729"/>
    </source>
</evidence>
<dbReference type="SMART" id="SM00062">
    <property type="entry name" value="PBPb"/>
    <property type="match status" value="1"/>
</dbReference>
<dbReference type="AlphaFoldDB" id="A0AAE6IYK2"/>
<accession>A0AAE6IYK2</accession>
<keyword evidence="4 8" id="KW-0732">Signal</keyword>
<evidence type="ECO:0000256" key="3">
    <source>
        <dbReference type="ARBA" id="ARBA00022448"/>
    </source>
</evidence>